<feature type="transmembrane region" description="Helical" evidence="1">
    <location>
        <begin position="80"/>
        <end position="104"/>
    </location>
</feature>
<feature type="transmembrane region" description="Helical" evidence="1">
    <location>
        <begin position="211"/>
        <end position="229"/>
    </location>
</feature>
<feature type="transmembrane region" description="Helical" evidence="1">
    <location>
        <begin position="35"/>
        <end position="60"/>
    </location>
</feature>
<dbReference type="PANTHER" id="PTHR37314">
    <property type="entry name" value="SLR0142 PROTEIN"/>
    <property type="match status" value="1"/>
</dbReference>
<dbReference type="OrthoDB" id="270162at2"/>
<keyword evidence="1" id="KW-1133">Transmembrane helix</keyword>
<dbReference type="AlphaFoldDB" id="A0A0H3CJF3"/>
<keyword evidence="1" id="KW-0472">Membrane</keyword>
<sequence length="265" mass="29014">MYRFASLTFQAKLTPEVFLLIKLKKERTHQEDRRLALWLATSAGLLNAIALGAFGFFPSHMTGNTSQLSSEVSSTDLNDIIFFGSIILAFVTGAILARIIVIWGIIHNIRLVFCQILFVEGLLLTGISVYEMYFHALTSNRTIIIFLCGLMGIHNSTSTQLSSGRVRSTHITGTLTDAGISLASVVVAMLRRDYSKDTAAQKSQLKTHLTTLFSFITGGIAGLLLFRWIGFNAMLALGVILALVSVCSMITIAVRVRKVRAALGR</sequence>
<dbReference type="PANTHER" id="PTHR37314:SF4">
    <property type="entry name" value="UPF0700 TRANSMEMBRANE PROTEIN YOAK"/>
    <property type="match status" value="1"/>
</dbReference>
<dbReference type="EnsemblBacteria" id="ADF61760">
    <property type="protein sequence ID" value="ADF61760"/>
    <property type="gene ID" value="ECL_02212"/>
</dbReference>
<dbReference type="InterPro" id="IPR010699">
    <property type="entry name" value="DUF1275"/>
</dbReference>
<dbReference type="KEGG" id="enc:ECL_02212"/>
<dbReference type="Proteomes" id="UP000002363">
    <property type="component" value="Chromosome"/>
</dbReference>
<evidence type="ECO:0000313" key="2">
    <source>
        <dbReference type="EMBL" id="ADF61760.1"/>
    </source>
</evidence>
<dbReference type="PATRIC" id="fig|716541.4.peg.2400"/>
<dbReference type="Pfam" id="PF06912">
    <property type="entry name" value="DUF1275"/>
    <property type="match status" value="1"/>
</dbReference>
<protein>
    <recommendedName>
        <fullName evidence="4">DUF1275 domain-containing protein</fullName>
    </recommendedName>
</protein>
<accession>A0A0H3CJF3</accession>
<dbReference type="HOGENOM" id="CLU_073333_0_0_6"/>
<feature type="transmembrane region" description="Helical" evidence="1">
    <location>
        <begin position="235"/>
        <end position="256"/>
    </location>
</feature>
<evidence type="ECO:0000313" key="3">
    <source>
        <dbReference type="Proteomes" id="UP000002363"/>
    </source>
</evidence>
<organism evidence="2 3">
    <name type="scientific">Enterobacter cloacae subsp. cloacae (strain ATCC 13047 / DSM 30054 / NBRC 13535 / NCTC 10005 / WDCM 00083 / NCDC 279-56)</name>
    <dbReference type="NCBI Taxonomy" id="716541"/>
    <lineage>
        <taxon>Bacteria</taxon>
        <taxon>Pseudomonadati</taxon>
        <taxon>Pseudomonadota</taxon>
        <taxon>Gammaproteobacteria</taxon>
        <taxon>Enterobacterales</taxon>
        <taxon>Enterobacteriaceae</taxon>
        <taxon>Enterobacter</taxon>
        <taxon>Enterobacter cloacae complex</taxon>
    </lineage>
</organism>
<name>A0A0H3CJF3_ENTCC</name>
<gene>
    <name evidence="2" type="ordered locus">ECL_02212</name>
</gene>
<reference evidence="2 3" key="1">
    <citation type="journal article" date="2010" name="J. Bacteriol.">
        <title>Complete genome sequence of Enterobacter cloacae subsp. cloacae type strain ATCC 13047.</title>
        <authorList>
            <person name="Ren Y."/>
            <person name="Ren Y."/>
            <person name="Zhou Z."/>
            <person name="Guo X."/>
            <person name="Li Y."/>
            <person name="Feng L."/>
            <person name="Wang L."/>
        </authorList>
    </citation>
    <scope>NUCLEOTIDE SEQUENCE [LARGE SCALE GENOMIC DNA]</scope>
    <source>
        <strain evidence="3">ATCC 13047 / DSM 30054 / NBRC 13535 / NCTC 10005 / WDCM 00083 / NCDC 279-56</strain>
    </source>
</reference>
<feature type="transmembrane region" description="Helical" evidence="1">
    <location>
        <begin position="111"/>
        <end position="130"/>
    </location>
</feature>
<evidence type="ECO:0000256" key="1">
    <source>
        <dbReference type="SAM" id="Phobius"/>
    </source>
</evidence>
<dbReference type="STRING" id="716541.ECL_02212"/>
<dbReference type="EMBL" id="CP001918">
    <property type="protein sequence ID" value="ADF61760.1"/>
    <property type="molecule type" value="Genomic_DNA"/>
</dbReference>
<proteinExistence type="predicted"/>
<feature type="transmembrane region" description="Helical" evidence="1">
    <location>
        <begin position="171"/>
        <end position="190"/>
    </location>
</feature>
<keyword evidence="3" id="KW-1185">Reference proteome</keyword>
<evidence type="ECO:0008006" key="4">
    <source>
        <dbReference type="Google" id="ProtNLM"/>
    </source>
</evidence>
<keyword evidence="1" id="KW-0812">Transmembrane</keyword>
<dbReference type="eggNOG" id="COG3619">
    <property type="taxonomic scope" value="Bacteria"/>
</dbReference>